<keyword evidence="5 9" id="KW-0812">Transmembrane</keyword>
<dbReference type="InterPro" id="IPR001248">
    <property type="entry name" value="Pur-cyt_permease"/>
</dbReference>
<dbReference type="RefSeq" id="XP_033571052.1">
    <property type="nucleotide sequence ID" value="XM_033718286.1"/>
</dbReference>
<dbReference type="Gene3D" id="1.10.4160.10">
    <property type="entry name" value="Hydantoin permease"/>
    <property type="match status" value="1"/>
</dbReference>
<dbReference type="GO" id="GO:0000329">
    <property type="term" value="C:fungal-type vacuole membrane"/>
    <property type="evidence" value="ECO:0007669"/>
    <property type="project" value="TreeGrafter"/>
</dbReference>
<feature type="transmembrane region" description="Helical" evidence="9">
    <location>
        <begin position="459"/>
        <end position="478"/>
    </location>
</feature>
<dbReference type="PANTHER" id="PTHR31806">
    <property type="entry name" value="PURINE-CYTOSINE PERMEASE FCY2-RELATED"/>
    <property type="match status" value="1"/>
</dbReference>
<evidence type="ECO:0000256" key="7">
    <source>
        <dbReference type="ARBA" id="ARBA00023136"/>
    </source>
</evidence>
<dbReference type="PIRSF" id="PIRSF002744">
    <property type="entry name" value="Pur-cyt_permease"/>
    <property type="match status" value="1"/>
</dbReference>
<evidence type="ECO:0000313" key="11">
    <source>
        <dbReference type="Proteomes" id="UP000504636"/>
    </source>
</evidence>
<dbReference type="EMBL" id="MU003715">
    <property type="protein sequence ID" value="KAF2804088.1"/>
    <property type="molecule type" value="Genomic_DNA"/>
</dbReference>
<dbReference type="FunFam" id="1.10.4160.10:FF:000002">
    <property type="entry name" value="Purine-cytosine permease fcyB"/>
    <property type="match status" value="1"/>
</dbReference>
<evidence type="ECO:0000256" key="3">
    <source>
        <dbReference type="ARBA" id="ARBA00022448"/>
    </source>
</evidence>
<name>A0A6A6Y6D0_9PEZI</name>
<comment type="subcellular location">
    <subcellularLocation>
        <location evidence="1">Membrane</location>
        <topology evidence="1">Multi-pass membrane protein</topology>
    </subcellularLocation>
</comment>
<keyword evidence="3 8" id="KW-0813">Transport</keyword>
<sequence>MGDPIAQQNKLQRWSGRMDKALGVESQGITRVPEELRARKVVTGDYVHMFVMWFSINCTANQMTLGILGPVAYGLGFTDSIICCMFGTIFGAMCSGYLSSFGPQSGLRTLIIAKYTMGWWPSKLCVLLNLVIELGYGVIDCLVGGLILSAVNGHGLSVIAGIIVCALISWVVATFGIKWFHKFESYVWAPTVISLFILIGVAGPKFDINTSSAGSGAVLAGNRLSYFFLTASGPLGWTSAAADYYSYYPPQTNKYIVFAMTTCGMVFGKLFIEFLGIGLGSGLTNNPDFAAAFSNHGVGALIVEAFAPLGNFGKFCAVILAICVTANNIPGTYAAALNWQMFGRWFAKVPQPIWSTVTVIIYTACAIGGRDHLFSIFINFLSIIGYWTVGWVAMTIEEQWIFRRKSGYNWSHWNVKSALPIGYAAFVGFAVGWVGAVMGMYQTYYTGPIAKLVGNGADLGIPLAMSWAAIVYAPLRLLELKLVGR</sequence>
<evidence type="ECO:0000256" key="5">
    <source>
        <dbReference type="ARBA" id="ARBA00022692"/>
    </source>
</evidence>
<feature type="transmembrane region" description="Helical" evidence="9">
    <location>
        <begin position="185"/>
        <end position="204"/>
    </location>
</feature>
<evidence type="ECO:0000256" key="8">
    <source>
        <dbReference type="PIRNR" id="PIRNR002744"/>
    </source>
</evidence>
<dbReference type="InterPro" id="IPR026030">
    <property type="entry name" value="Pur-cyt_permease_Fcy2/21/22"/>
</dbReference>
<dbReference type="PANTHER" id="PTHR31806:SF16">
    <property type="entry name" value="PURINE-CYTOSINE TRANSPORTER (EUROFUNG)"/>
    <property type="match status" value="1"/>
</dbReference>
<accession>A0A6A6Y6D0</accession>
<feature type="transmembrane region" description="Helical" evidence="9">
    <location>
        <begin position="417"/>
        <end position="439"/>
    </location>
</feature>
<feature type="transmembrane region" description="Helical" evidence="9">
    <location>
        <begin position="376"/>
        <end position="396"/>
    </location>
</feature>
<dbReference type="Proteomes" id="UP000504636">
    <property type="component" value="Unplaced"/>
</dbReference>
<feature type="transmembrane region" description="Helical" evidence="9">
    <location>
        <begin position="257"/>
        <end position="279"/>
    </location>
</feature>
<gene>
    <name evidence="10 12" type="ORF">BDZ99DRAFT_452636</name>
</gene>
<reference evidence="12" key="2">
    <citation type="submission" date="2020-04" db="EMBL/GenBank/DDBJ databases">
        <authorList>
            <consortium name="NCBI Genome Project"/>
        </authorList>
    </citation>
    <scope>NUCLEOTIDE SEQUENCE</scope>
    <source>
        <strain evidence="12">CBS 304.34</strain>
    </source>
</reference>
<proteinExistence type="inferred from homology"/>
<comment type="similarity">
    <text evidence="2 8">Belongs to the purine-cytosine permease (2.A.39) family.</text>
</comment>
<evidence type="ECO:0000256" key="1">
    <source>
        <dbReference type="ARBA" id="ARBA00004141"/>
    </source>
</evidence>
<dbReference type="GeneID" id="54459179"/>
<dbReference type="GO" id="GO:0005886">
    <property type="term" value="C:plasma membrane"/>
    <property type="evidence" value="ECO:0007669"/>
    <property type="project" value="TreeGrafter"/>
</dbReference>
<reference evidence="12" key="3">
    <citation type="submission" date="2025-04" db="UniProtKB">
        <authorList>
            <consortium name="RefSeq"/>
        </authorList>
    </citation>
    <scope>IDENTIFICATION</scope>
    <source>
        <strain evidence="12">CBS 304.34</strain>
    </source>
</reference>
<feature type="transmembrane region" description="Helical" evidence="9">
    <location>
        <begin position="317"/>
        <end position="339"/>
    </location>
</feature>
<evidence type="ECO:0000313" key="10">
    <source>
        <dbReference type="EMBL" id="KAF2804088.1"/>
    </source>
</evidence>
<evidence type="ECO:0000256" key="2">
    <source>
        <dbReference type="ARBA" id="ARBA00008974"/>
    </source>
</evidence>
<keyword evidence="6 9" id="KW-1133">Transmembrane helix</keyword>
<reference evidence="10 12" key="1">
    <citation type="journal article" date="2020" name="Stud. Mycol.">
        <title>101 Dothideomycetes genomes: a test case for predicting lifestyles and emergence of pathogens.</title>
        <authorList>
            <person name="Haridas S."/>
            <person name="Albert R."/>
            <person name="Binder M."/>
            <person name="Bloem J."/>
            <person name="Labutti K."/>
            <person name="Salamov A."/>
            <person name="Andreopoulos B."/>
            <person name="Baker S."/>
            <person name="Barry K."/>
            <person name="Bills G."/>
            <person name="Bluhm B."/>
            <person name="Cannon C."/>
            <person name="Castanera R."/>
            <person name="Culley D."/>
            <person name="Daum C."/>
            <person name="Ezra D."/>
            <person name="Gonzalez J."/>
            <person name="Henrissat B."/>
            <person name="Kuo A."/>
            <person name="Liang C."/>
            <person name="Lipzen A."/>
            <person name="Lutzoni F."/>
            <person name="Magnuson J."/>
            <person name="Mondo S."/>
            <person name="Nolan M."/>
            <person name="Ohm R."/>
            <person name="Pangilinan J."/>
            <person name="Park H.-J."/>
            <person name="Ramirez L."/>
            <person name="Alfaro M."/>
            <person name="Sun H."/>
            <person name="Tritt A."/>
            <person name="Yoshinaga Y."/>
            <person name="Zwiers L.-H."/>
            <person name="Turgeon B."/>
            <person name="Goodwin S."/>
            <person name="Spatafora J."/>
            <person name="Crous P."/>
            <person name="Grigoriev I."/>
        </authorList>
    </citation>
    <scope>NUCLEOTIDE SEQUENCE</scope>
    <source>
        <strain evidence="10 12">CBS 304.34</strain>
    </source>
</reference>
<keyword evidence="4" id="KW-0597">Phosphoprotein</keyword>
<dbReference type="GO" id="GO:0022857">
    <property type="term" value="F:transmembrane transporter activity"/>
    <property type="evidence" value="ECO:0007669"/>
    <property type="project" value="InterPro"/>
</dbReference>
<evidence type="ECO:0000313" key="12">
    <source>
        <dbReference type="RefSeq" id="XP_033571052.1"/>
    </source>
</evidence>
<feature type="transmembrane region" description="Helical" evidence="9">
    <location>
        <begin position="224"/>
        <end position="245"/>
    </location>
</feature>
<feature type="transmembrane region" description="Helical" evidence="9">
    <location>
        <begin position="71"/>
        <end position="98"/>
    </location>
</feature>
<feature type="transmembrane region" description="Helical" evidence="9">
    <location>
        <begin position="154"/>
        <end position="173"/>
    </location>
</feature>
<dbReference type="Pfam" id="PF02133">
    <property type="entry name" value="Transp_cyt_pur"/>
    <property type="match status" value="1"/>
</dbReference>
<keyword evidence="11" id="KW-1185">Reference proteome</keyword>
<keyword evidence="7 8" id="KW-0472">Membrane</keyword>
<evidence type="ECO:0000256" key="4">
    <source>
        <dbReference type="ARBA" id="ARBA00022553"/>
    </source>
</evidence>
<dbReference type="OrthoDB" id="5428495at2759"/>
<organism evidence="10">
    <name type="scientific">Mytilinidion resinicola</name>
    <dbReference type="NCBI Taxonomy" id="574789"/>
    <lineage>
        <taxon>Eukaryota</taxon>
        <taxon>Fungi</taxon>
        <taxon>Dikarya</taxon>
        <taxon>Ascomycota</taxon>
        <taxon>Pezizomycotina</taxon>
        <taxon>Dothideomycetes</taxon>
        <taxon>Pleosporomycetidae</taxon>
        <taxon>Mytilinidiales</taxon>
        <taxon>Mytilinidiaceae</taxon>
        <taxon>Mytilinidion</taxon>
    </lineage>
</organism>
<evidence type="ECO:0000256" key="6">
    <source>
        <dbReference type="ARBA" id="ARBA00022989"/>
    </source>
</evidence>
<protein>
    <submittedName>
        <fullName evidence="10 12">Uncharacterized protein</fullName>
    </submittedName>
</protein>
<feature type="transmembrane region" description="Helical" evidence="9">
    <location>
        <begin position="124"/>
        <end position="148"/>
    </location>
</feature>
<evidence type="ECO:0000256" key="9">
    <source>
        <dbReference type="SAM" id="Phobius"/>
    </source>
</evidence>
<dbReference type="AlphaFoldDB" id="A0A6A6Y6D0"/>
<feature type="transmembrane region" description="Helical" evidence="9">
    <location>
        <begin position="351"/>
        <end position="370"/>
    </location>
</feature>
<dbReference type="GO" id="GO:0015851">
    <property type="term" value="P:nucleobase transport"/>
    <property type="evidence" value="ECO:0007669"/>
    <property type="project" value="UniProtKB-ARBA"/>
</dbReference>